<evidence type="ECO:0000313" key="6">
    <source>
        <dbReference type="EMBL" id="KAH0577710.1"/>
    </source>
</evidence>
<keyword evidence="3" id="KW-0378">Hydrolase</keyword>
<dbReference type="SUPFAM" id="SSF56784">
    <property type="entry name" value="HAD-like"/>
    <property type="match status" value="1"/>
</dbReference>
<gene>
    <name evidence="5" type="ORF">SS50377_16775</name>
    <name evidence="6" type="ORF">SS50377_21064</name>
</gene>
<keyword evidence="7" id="KW-1185">Reference proteome</keyword>
<comment type="similarity">
    <text evidence="1">Belongs to the 5'(3')-deoxyribonucleotidase family.</text>
</comment>
<evidence type="ECO:0000256" key="4">
    <source>
        <dbReference type="ARBA" id="ARBA00022842"/>
    </source>
</evidence>
<dbReference type="Proteomes" id="UP000018208">
    <property type="component" value="Unassembled WGS sequence"/>
</dbReference>
<dbReference type="AlphaFoldDB" id="V6LJ65"/>
<evidence type="ECO:0000313" key="7">
    <source>
        <dbReference type="Proteomes" id="UP000018208"/>
    </source>
</evidence>
<organism evidence="5">
    <name type="scientific">Spironucleus salmonicida</name>
    <dbReference type="NCBI Taxonomy" id="348837"/>
    <lineage>
        <taxon>Eukaryota</taxon>
        <taxon>Metamonada</taxon>
        <taxon>Diplomonadida</taxon>
        <taxon>Hexamitidae</taxon>
        <taxon>Hexamitinae</taxon>
        <taxon>Spironucleus</taxon>
    </lineage>
</organism>
<keyword evidence="4" id="KW-0460">Magnesium</keyword>
<evidence type="ECO:0000256" key="1">
    <source>
        <dbReference type="ARBA" id="ARBA00009589"/>
    </source>
</evidence>
<reference evidence="6" key="2">
    <citation type="submission" date="2020-12" db="EMBL/GenBank/DDBJ databases">
        <title>New Spironucleus salmonicida genome in near-complete chromosomes.</title>
        <authorList>
            <person name="Xu F."/>
            <person name="Kurt Z."/>
            <person name="Jimenez-Gonzalez A."/>
            <person name="Astvaldsson A."/>
            <person name="Andersson J.O."/>
            <person name="Svard S.G."/>
        </authorList>
    </citation>
    <scope>NUCLEOTIDE SEQUENCE</scope>
    <source>
        <strain evidence="6">ATCC 50377</strain>
    </source>
</reference>
<dbReference type="EMBL" id="KI546135">
    <property type="protein sequence ID" value="EST43721.1"/>
    <property type="molecule type" value="Genomic_DNA"/>
</dbReference>
<dbReference type="PANTHER" id="PTHR12103">
    <property type="entry name" value="5'-NUCLEOTIDASE DOMAIN-CONTAINING"/>
    <property type="match status" value="1"/>
</dbReference>
<dbReference type="EMBL" id="AUWU02000001">
    <property type="protein sequence ID" value="KAH0577710.1"/>
    <property type="molecule type" value="Genomic_DNA"/>
</dbReference>
<sequence>MPLQQCILNQYRQSHERLFVNKPVDFTRIKAVGFDMDYTIINYTEAYEELQYSLTVKNLITKFNYPSRIQEIIYDKLFGVKGLFLDTQLGNILKVDQFGYVQKVLHGKTKLNPQQFKQIYQDGTIPVYELENSSRFYLQSTAFAAPLITLYAELIEYFENLQSISDPLNNSIKVKLSYNNTQNIPKNQLCYQNLFEDINQAMGMIHGPKDALKQLTQISPSLYVIKDDQMKSMLRNMRKSGKIVFLATNSGYEYTHTLLTYAIGQDYKEYFDYLIVDANKPDFFTKNIPFREVDDQGVKLLKQVTQLKKNKIYAMGNMNQFCLQLGYRKKDILYVGDHIIGDVNVSRNEQSRTLFICPEILQEIKIMQENKGLYEQLGELEKQRAQIQAECCKDHKIVERPTSLIDVQNIIEQLNIKIDEKYNKYFGSAFTTSWGFTWLASIMKDASDMYTWNCVNLIHYPPYYRFTVTMGRQLPHQDLFDKEIVKECVNNQISGIVSNVSYDQIILPDTQSANSDFCF</sequence>
<keyword evidence="2" id="KW-0479">Metal-binding</keyword>
<dbReference type="GO" id="GO:0046872">
    <property type="term" value="F:metal ion binding"/>
    <property type="evidence" value="ECO:0007669"/>
    <property type="project" value="UniProtKB-KW"/>
</dbReference>
<reference evidence="5 6" key="1">
    <citation type="journal article" date="2014" name="PLoS Genet.">
        <title>The Genome of Spironucleus salmonicida Highlights a Fish Pathogen Adapted to Fluctuating Environments.</title>
        <authorList>
            <person name="Xu F."/>
            <person name="Jerlstrom-Hultqvist J."/>
            <person name="Einarsson E."/>
            <person name="Astvaldsson A."/>
            <person name="Svard S.G."/>
            <person name="Andersson J.O."/>
        </authorList>
    </citation>
    <scope>NUCLEOTIDE SEQUENCE</scope>
    <source>
        <strain evidence="6">ATCC 50377</strain>
    </source>
</reference>
<dbReference type="InterPro" id="IPR023214">
    <property type="entry name" value="HAD_sf"/>
</dbReference>
<dbReference type="VEuPathDB" id="GiardiaDB:SS50377_21064"/>
<evidence type="ECO:0000256" key="2">
    <source>
        <dbReference type="ARBA" id="ARBA00022723"/>
    </source>
</evidence>
<protein>
    <submittedName>
        <fullName evidence="5">5'-nucleotidase</fullName>
    </submittedName>
</protein>
<dbReference type="OrthoDB" id="10252832at2759"/>
<dbReference type="Pfam" id="PF05761">
    <property type="entry name" value="5_nucleotid"/>
    <property type="match status" value="1"/>
</dbReference>
<evidence type="ECO:0000313" key="5">
    <source>
        <dbReference type="EMBL" id="EST43721.1"/>
    </source>
</evidence>
<proteinExistence type="inferred from homology"/>
<dbReference type="NCBIfam" id="TIGR02244">
    <property type="entry name" value="HAD-IG-Ncltidse"/>
    <property type="match status" value="1"/>
</dbReference>
<dbReference type="Gene3D" id="3.40.50.1000">
    <property type="entry name" value="HAD superfamily/HAD-like"/>
    <property type="match status" value="1"/>
</dbReference>
<name>V6LJ65_9EUKA</name>
<dbReference type="GO" id="GO:0008253">
    <property type="term" value="F:5'-nucleotidase activity"/>
    <property type="evidence" value="ECO:0007669"/>
    <property type="project" value="TreeGrafter"/>
</dbReference>
<evidence type="ECO:0000256" key="3">
    <source>
        <dbReference type="ARBA" id="ARBA00022801"/>
    </source>
</evidence>
<dbReference type="InterPro" id="IPR036412">
    <property type="entry name" value="HAD-like_sf"/>
</dbReference>
<dbReference type="InterPro" id="IPR008380">
    <property type="entry name" value="HAD-SF_hydro_IG_5-nucl"/>
</dbReference>
<dbReference type="PANTHER" id="PTHR12103:SF15">
    <property type="entry name" value="CYTOSOLIC PURINE 5'-NUCLEOTIDASE"/>
    <property type="match status" value="1"/>
</dbReference>
<accession>V6LJ65</accession>